<keyword evidence="2" id="KW-0238">DNA-binding</keyword>
<dbReference type="PANTHER" id="PTHR19303">
    <property type="entry name" value="TRANSPOSON"/>
    <property type="match status" value="1"/>
</dbReference>
<evidence type="ECO:0000256" key="1">
    <source>
        <dbReference type="ARBA" id="ARBA00004123"/>
    </source>
</evidence>
<dbReference type="GO" id="GO:0003677">
    <property type="term" value="F:DNA binding"/>
    <property type="evidence" value="ECO:0007669"/>
    <property type="project" value="UniProtKB-KW"/>
</dbReference>
<feature type="domain" description="HTH CENPB-type" evidence="3">
    <location>
        <begin position="80"/>
        <end position="151"/>
    </location>
</feature>
<accession>A0A0P6ICX1</accession>
<dbReference type="PANTHER" id="PTHR19303:SF73">
    <property type="entry name" value="PROTEIN PDC2"/>
    <property type="match status" value="1"/>
</dbReference>
<dbReference type="SMART" id="SM00674">
    <property type="entry name" value="CENPB"/>
    <property type="match status" value="1"/>
</dbReference>
<comment type="subcellular location">
    <subcellularLocation>
        <location evidence="1">Nucleus</location>
    </subcellularLocation>
</comment>
<dbReference type="OrthoDB" id="125347at2759"/>
<organism evidence="4">
    <name type="scientific">Daphnia magna</name>
    <dbReference type="NCBI Taxonomy" id="35525"/>
    <lineage>
        <taxon>Eukaryota</taxon>
        <taxon>Metazoa</taxon>
        <taxon>Ecdysozoa</taxon>
        <taxon>Arthropoda</taxon>
        <taxon>Crustacea</taxon>
        <taxon>Branchiopoda</taxon>
        <taxon>Diplostraca</taxon>
        <taxon>Cladocera</taxon>
        <taxon>Anomopoda</taxon>
        <taxon>Daphniidae</taxon>
        <taxon>Daphnia</taxon>
    </lineage>
</organism>
<dbReference type="InterPro" id="IPR050863">
    <property type="entry name" value="CenT-Element_Derived"/>
</dbReference>
<dbReference type="EMBL" id="GDIQ01006369">
    <property type="protein sequence ID" value="JAN88368.1"/>
    <property type="molecule type" value="Transcribed_RNA"/>
</dbReference>
<dbReference type="EMBL" id="GDIQ01061906">
    <property type="protein sequence ID" value="JAN32831.1"/>
    <property type="molecule type" value="Transcribed_RNA"/>
</dbReference>
<dbReference type="InterPro" id="IPR006600">
    <property type="entry name" value="HTH_CenpB_DNA-bd_dom"/>
</dbReference>
<sequence length="549" mass="62155">MADPAQQSQPLPPTAPKTRLGLSLSERIKVIEARQMGKSMRQLAAQFGCGKTQILNTLAQKERYIREWEVMGRNNPSIGARKRFRHTRNEQINRSVHEWYQQQAANGLRITGPMLQKQARHYAAHLGIINFAASNGWLANFRRFYNIISCSPHPRKRKLAAVLQPESNEEDADPQASTSKCHLDAEFVQVGCDEVLKRSPQLPSEIVTEKDPLLEENQSDIISMRRIKSEPASEDEEQLNNFPARDKYLEGPLGCSSRPQNLVMVRFLVSTAEVETNKFLHRFLVWQDENSSLRNSEELPQISTCKPKVTSSTSTVNHRKRRLLHREHTERAPSPRDIGHSRIVEANQACGVVEERRLPRLDPISPLKVYSAELQNLARAKGLLTVSMKDEGGSEWVEIRQSVAFYRVPNHGYPTHLSRIVVDSSLQYYLEVLGHCVQKGSLIFKDASYSFNYNEAASILDDLSGGYTVCDGIELLSDRVTDLHMKNVQELGHSENMYATLPDQRFRSTDCSIWIDSRIGLKCLACKLASSNFIANSPMDLRCPSVFNS</sequence>
<evidence type="ECO:0000313" key="4">
    <source>
        <dbReference type="EMBL" id="JAN88368.1"/>
    </source>
</evidence>
<protein>
    <submittedName>
        <fullName evidence="4">Transposase</fullName>
    </submittedName>
</protein>
<dbReference type="Pfam" id="PF03221">
    <property type="entry name" value="HTH_Tnp_Tc5"/>
    <property type="match status" value="1"/>
</dbReference>
<dbReference type="AlphaFoldDB" id="A0A0P6ICX1"/>
<dbReference type="SUPFAM" id="SSF46689">
    <property type="entry name" value="Homeodomain-like"/>
    <property type="match status" value="1"/>
</dbReference>
<name>A0A0P6ICX1_9CRUS</name>
<dbReference type="PROSITE" id="PS51253">
    <property type="entry name" value="HTH_CENPB"/>
    <property type="match status" value="1"/>
</dbReference>
<dbReference type="Gene3D" id="1.10.10.60">
    <property type="entry name" value="Homeodomain-like"/>
    <property type="match status" value="1"/>
</dbReference>
<proteinExistence type="predicted"/>
<dbReference type="GO" id="GO:0005634">
    <property type="term" value="C:nucleus"/>
    <property type="evidence" value="ECO:0007669"/>
    <property type="project" value="UniProtKB-SubCell"/>
</dbReference>
<dbReference type="InterPro" id="IPR009057">
    <property type="entry name" value="Homeodomain-like_sf"/>
</dbReference>
<reference evidence="4" key="1">
    <citation type="submission" date="2015-10" db="EMBL/GenBank/DDBJ databases">
        <title>EvidentialGene: Evidence-directed Construction of Complete mRNA Transcriptomes without Genomes.</title>
        <authorList>
            <person name="Gilbert D.G."/>
        </authorList>
    </citation>
    <scope>NUCLEOTIDE SEQUENCE</scope>
</reference>
<evidence type="ECO:0000256" key="2">
    <source>
        <dbReference type="ARBA" id="ARBA00023125"/>
    </source>
</evidence>
<evidence type="ECO:0000259" key="3">
    <source>
        <dbReference type="PROSITE" id="PS51253"/>
    </source>
</evidence>